<evidence type="ECO:0000256" key="7">
    <source>
        <dbReference type="ARBA" id="ARBA00022909"/>
    </source>
</evidence>
<comment type="pathway">
    <text evidence="1">Cofactor biosynthesis; tetrahydrofolate biosynthesis; 2-amino-4-hydroxy-6-hydroxymethyl-7,8-dihydropteridine diphosphate from 7,8-dihydroneopterin triphosphate: step 4/4.</text>
</comment>
<evidence type="ECO:0000256" key="5">
    <source>
        <dbReference type="ARBA" id="ARBA00022777"/>
    </source>
</evidence>
<evidence type="ECO:0000313" key="10">
    <source>
        <dbReference type="Proteomes" id="UP000654401"/>
    </source>
</evidence>
<evidence type="ECO:0000256" key="1">
    <source>
        <dbReference type="ARBA" id="ARBA00005051"/>
    </source>
</evidence>
<comment type="caution">
    <text evidence="9">The sequence shown here is derived from an EMBL/GenBank/DDBJ whole genome shotgun (WGS) entry which is preliminary data.</text>
</comment>
<keyword evidence="7" id="KW-0289">Folate biosynthesis</keyword>
<evidence type="ECO:0000313" key="9">
    <source>
        <dbReference type="EMBL" id="MBC8519473.1"/>
    </source>
</evidence>
<gene>
    <name evidence="9" type="primary">folK</name>
    <name evidence="9" type="ORF">H8D24_03575</name>
</gene>
<proteinExistence type="predicted"/>
<dbReference type="EC" id="2.7.6.3" evidence="2"/>
<dbReference type="GO" id="GO:0016301">
    <property type="term" value="F:kinase activity"/>
    <property type="evidence" value="ECO:0007669"/>
    <property type="project" value="UniProtKB-KW"/>
</dbReference>
<dbReference type="UniPathway" id="UPA00077">
    <property type="reaction ID" value="UER00155"/>
</dbReference>
<dbReference type="SUPFAM" id="SSF55083">
    <property type="entry name" value="6-hydroxymethyl-7,8-dihydropterin pyrophosphokinase, HPPK"/>
    <property type="match status" value="1"/>
</dbReference>
<dbReference type="PANTHER" id="PTHR43071">
    <property type="entry name" value="2-AMINO-4-HYDROXY-6-HYDROXYMETHYLDIHYDROPTERIDINE PYROPHOSPHOKINASE"/>
    <property type="match status" value="1"/>
</dbReference>
<dbReference type="NCBIfam" id="TIGR01498">
    <property type="entry name" value="folK"/>
    <property type="match status" value="1"/>
</dbReference>
<dbReference type="EMBL" id="JACNFK010000023">
    <property type="protein sequence ID" value="MBC8519473.1"/>
    <property type="molecule type" value="Genomic_DNA"/>
</dbReference>
<dbReference type="Pfam" id="PF01288">
    <property type="entry name" value="HPPK"/>
    <property type="match status" value="1"/>
</dbReference>
<dbReference type="Proteomes" id="UP000654401">
    <property type="component" value="Unassembled WGS sequence"/>
</dbReference>
<keyword evidence="5" id="KW-0418">Kinase</keyword>
<feature type="domain" description="7,8-dihydro-6-hydroxymethylpterin-pyrophosphokinase" evidence="8">
    <location>
        <begin position="5"/>
        <end position="129"/>
    </location>
</feature>
<name>A0A8J6NZ45_9GAMM</name>
<keyword evidence="6" id="KW-0067">ATP-binding</keyword>
<protein>
    <recommendedName>
        <fullName evidence="2">2-amino-4-hydroxy-6-hydroxymethyldihydropteridine diphosphokinase</fullName>
        <ecNumber evidence="2">2.7.6.3</ecNumber>
    </recommendedName>
</protein>
<dbReference type="Gene3D" id="3.30.70.560">
    <property type="entry name" value="7,8-Dihydro-6-hydroxymethylpterin-pyrophosphokinase HPPK"/>
    <property type="match status" value="1"/>
</dbReference>
<dbReference type="AlphaFoldDB" id="A0A8J6NZ45"/>
<dbReference type="GO" id="GO:0046654">
    <property type="term" value="P:tetrahydrofolate biosynthetic process"/>
    <property type="evidence" value="ECO:0007669"/>
    <property type="project" value="UniProtKB-UniPathway"/>
</dbReference>
<dbReference type="GO" id="GO:0046656">
    <property type="term" value="P:folic acid biosynthetic process"/>
    <property type="evidence" value="ECO:0007669"/>
    <property type="project" value="UniProtKB-KW"/>
</dbReference>
<sequence length="162" mass="18432">MPRIYLSIGSNIDREQSVSRAVEQLREDFGGLTVSTVYESEAVGFDGDAFYNLVVGFDSEMGLNEIQQQLRTIETENGRERGAEKFNPRTLDLDLLLYGDLDLQDRGVDIPRAEIFRYAFVLRPLSEIAGNERHPQTGEQYSTIWDGFDHSSQPLWPAPLQF</sequence>
<evidence type="ECO:0000259" key="8">
    <source>
        <dbReference type="Pfam" id="PF01288"/>
    </source>
</evidence>
<evidence type="ECO:0000256" key="3">
    <source>
        <dbReference type="ARBA" id="ARBA00022679"/>
    </source>
</evidence>
<evidence type="ECO:0000256" key="4">
    <source>
        <dbReference type="ARBA" id="ARBA00022741"/>
    </source>
</evidence>
<keyword evidence="3 9" id="KW-0808">Transferase</keyword>
<evidence type="ECO:0000256" key="6">
    <source>
        <dbReference type="ARBA" id="ARBA00022840"/>
    </source>
</evidence>
<evidence type="ECO:0000256" key="2">
    <source>
        <dbReference type="ARBA" id="ARBA00013253"/>
    </source>
</evidence>
<dbReference type="PANTHER" id="PTHR43071:SF2">
    <property type="entry name" value="2-AMINO-4-HYDROXY-6-HYDROXYMETHYLDIHYDROPTERIDINE PYROPHOSPHOKINASE"/>
    <property type="match status" value="1"/>
</dbReference>
<dbReference type="GO" id="GO:0003848">
    <property type="term" value="F:2-amino-4-hydroxy-6-hydroxymethyldihydropteridine diphosphokinase activity"/>
    <property type="evidence" value="ECO:0007669"/>
    <property type="project" value="UniProtKB-EC"/>
</dbReference>
<accession>A0A8J6NZ45</accession>
<organism evidence="9 10">
    <name type="scientific">Candidatus Thiopontia autotrophica</name>
    <dbReference type="NCBI Taxonomy" id="2841688"/>
    <lineage>
        <taxon>Bacteria</taxon>
        <taxon>Pseudomonadati</taxon>
        <taxon>Pseudomonadota</taxon>
        <taxon>Gammaproteobacteria</taxon>
        <taxon>Candidatus Thiopontia</taxon>
    </lineage>
</organism>
<keyword evidence="4" id="KW-0547">Nucleotide-binding</keyword>
<dbReference type="InterPro" id="IPR035907">
    <property type="entry name" value="Hppk_sf"/>
</dbReference>
<dbReference type="GO" id="GO:0005524">
    <property type="term" value="F:ATP binding"/>
    <property type="evidence" value="ECO:0007669"/>
    <property type="project" value="UniProtKB-KW"/>
</dbReference>
<reference evidence="9 10" key="1">
    <citation type="submission" date="2020-08" db="EMBL/GenBank/DDBJ databases">
        <title>Bridging the membrane lipid divide: bacteria of the FCB group superphylum have the potential to synthesize archaeal ether lipids.</title>
        <authorList>
            <person name="Villanueva L."/>
            <person name="Von Meijenfeldt F.A.B."/>
            <person name="Westbye A.B."/>
            <person name="Yadav S."/>
            <person name="Hopmans E.C."/>
            <person name="Dutilh B.E."/>
            <person name="Sinninghe Damste J.S."/>
        </authorList>
    </citation>
    <scope>NUCLEOTIDE SEQUENCE [LARGE SCALE GENOMIC DNA]</scope>
    <source>
        <strain evidence="9">NIOZ-UU100</strain>
    </source>
</reference>
<dbReference type="InterPro" id="IPR000550">
    <property type="entry name" value="Hppk"/>
</dbReference>